<keyword evidence="7 11" id="KW-0012">Acyltransferase</keyword>
<keyword evidence="4 11" id="KW-0808">Transferase</keyword>
<evidence type="ECO:0000256" key="10">
    <source>
        <dbReference type="PIRSR" id="PIRSR600101-2"/>
    </source>
</evidence>
<evidence type="ECO:0000256" key="9">
    <source>
        <dbReference type="PIRSR" id="PIRSR600101-1"/>
    </source>
</evidence>
<dbReference type="PANTHER" id="PTHR43199">
    <property type="entry name" value="GLUTATHIONE HYDROLASE"/>
    <property type="match status" value="1"/>
</dbReference>
<sequence>MKKTRILLFTLISFSLLTSNLSAKEARYPEFGNGRIPQVLAKANEYMVSSANPYATEAGLRILEKGGSAIDAAITVQLVLNLVEPESSGIGGGAFSLYWDNENKKLSSYDGREKAPMLATEKLFQEDGKNMNWWEALAGGRAVGVPGVVAMLEKVHKQHGKLPWADLFEDAIKLAEDGFEISPKLGQSILNKTNPALGRYEESWRYFFPNGKPLAAGTIKKNPQFAMTLRRIALLGAKGFYKGQIAMDIVTAVNAAVDNPGLMTVADMANYEAVERPPVCANYKVYKVCGMGPPTSGGMTVIQILKLLEDKDLAQYQPLSVESAHLFAQAGKLAYADRGKYMADADFVNVPVEGLIDESYLKERAKLIGEKDMGKAEAGVPPNADANWKQSKSPEQPSTTHFSIVDKQGNGFSMTSSIEMAFGSTVMVDGFLLNNQLTDFSFSNEKDGNKIANRVQPGKRPRSSMSPFMVFDKDDQLVMLIGSPGGSRIINYVAKTMLGVIEWNMDIQEAISMPHYVNRNGTTDLEQDTDAASLKEGLEAIGHKVSVRDLNSGLHGIVRTEAGLEGGADPRRVGKALGK</sequence>
<comment type="catalytic activity">
    <reaction evidence="8 11">
        <text>an N-terminal (5-L-glutamyl)-[peptide] + an alpha-amino acid = 5-L-glutamyl amino acid + an N-terminal L-alpha-aminoacyl-[peptide]</text>
        <dbReference type="Rhea" id="RHEA:23904"/>
        <dbReference type="Rhea" id="RHEA-COMP:9780"/>
        <dbReference type="Rhea" id="RHEA-COMP:9795"/>
        <dbReference type="ChEBI" id="CHEBI:77644"/>
        <dbReference type="ChEBI" id="CHEBI:78597"/>
        <dbReference type="ChEBI" id="CHEBI:78599"/>
        <dbReference type="ChEBI" id="CHEBI:78608"/>
        <dbReference type="EC" id="2.3.2.2"/>
    </reaction>
</comment>
<dbReference type="EC" id="2.3.2.2" evidence="11"/>
<dbReference type="InterPro" id="IPR051792">
    <property type="entry name" value="GGT_bact"/>
</dbReference>
<feature type="binding site" evidence="10">
    <location>
        <position position="486"/>
    </location>
    <ligand>
        <name>L-glutamate</name>
        <dbReference type="ChEBI" id="CHEBI:29985"/>
    </ligand>
</feature>
<dbReference type="EMBL" id="SMFQ01000005">
    <property type="protein sequence ID" value="TCJ83245.1"/>
    <property type="molecule type" value="Genomic_DNA"/>
</dbReference>
<feature type="compositionally biased region" description="Polar residues" evidence="12">
    <location>
        <begin position="388"/>
        <end position="400"/>
    </location>
</feature>
<comment type="subunit">
    <text evidence="11">This enzyme consists of two polypeptide chains, which are synthesized in precursor form from a single polypeptide.</text>
</comment>
<dbReference type="PANTHER" id="PTHR43199:SF1">
    <property type="entry name" value="GLUTATHIONE HYDROLASE PROENZYME"/>
    <property type="match status" value="1"/>
</dbReference>
<gene>
    <name evidence="14" type="ORF">EV695_3985</name>
</gene>
<dbReference type="InterPro" id="IPR029055">
    <property type="entry name" value="Ntn_hydrolases_N"/>
</dbReference>
<feature type="chain" id="PRO_5020815091" description="Glutathione hydrolase proenzyme" evidence="13">
    <location>
        <begin position="24"/>
        <end position="579"/>
    </location>
</feature>
<reference evidence="14 15" key="1">
    <citation type="submission" date="2019-03" db="EMBL/GenBank/DDBJ databases">
        <title>Genomic Encyclopedia of Type Strains, Phase IV (KMG-IV): sequencing the most valuable type-strain genomes for metagenomic binning, comparative biology and taxonomic classification.</title>
        <authorList>
            <person name="Goeker M."/>
        </authorList>
    </citation>
    <scope>NUCLEOTIDE SEQUENCE [LARGE SCALE GENOMIC DNA]</scope>
    <source>
        <strain evidence="14 15">DSM 24830</strain>
    </source>
</reference>
<dbReference type="InterPro" id="IPR000101">
    <property type="entry name" value="GGT_peptidase"/>
</dbReference>
<dbReference type="UniPathway" id="UPA00204"/>
<dbReference type="NCBIfam" id="TIGR00066">
    <property type="entry name" value="g_glut_trans"/>
    <property type="match status" value="1"/>
</dbReference>
<evidence type="ECO:0000256" key="3">
    <source>
        <dbReference type="ARBA" id="ARBA00009381"/>
    </source>
</evidence>
<dbReference type="InterPro" id="IPR043138">
    <property type="entry name" value="GGT_lsub"/>
</dbReference>
<dbReference type="AlphaFoldDB" id="A0A4V2P7V4"/>
<dbReference type="OrthoDB" id="5297205at2"/>
<name>A0A4V2P7V4_9GAMM</name>
<comment type="pathway">
    <text evidence="11">Sulfur metabolism; glutathione metabolism.</text>
</comment>
<evidence type="ECO:0000256" key="5">
    <source>
        <dbReference type="ARBA" id="ARBA00022801"/>
    </source>
</evidence>
<dbReference type="GO" id="GO:0006750">
    <property type="term" value="P:glutathione biosynthetic process"/>
    <property type="evidence" value="ECO:0007669"/>
    <property type="project" value="UniProtKB-KW"/>
</dbReference>
<evidence type="ECO:0000256" key="4">
    <source>
        <dbReference type="ARBA" id="ARBA00022679"/>
    </source>
</evidence>
<evidence type="ECO:0000256" key="6">
    <source>
        <dbReference type="ARBA" id="ARBA00023145"/>
    </source>
</evidence>
<keyword evidence="15" id="KW-1185">Reference proteome</keyword>
<keyword evidence="6 11" id="KW-0865">Zymogen</keyword>
<organism evidence="14 15">
    <name type="scientific">Cocleimonas flava</name>
    <dbReference type="NCBI Taxonomy" id="634765"/>
    <lineage>
        <taxon>Bacteria</taxon>
        <taxon>Pseudomonadati</taxon>
        <taxon>Pseudomonadota</taxon>
        <taxon>Gammaproteobacteria</taxon>
        <taxon>Thiotrichales</taxon>
        <taxon>Thiotrichaceae</taxon>
        <taxon>Cocleimonas</taxon>
    </lineage>
</organism>
<evidence type="ECO:0000256" key="1">
    <source>
        <dbReference type="ARBA" id="ARBA00001049"/>
    </source>
</evidence>
<dbReference type="GO" id="GO:0006751">
    <property type="term" value="P:glutathione catabolic process"/>
    <property type="evidence" value="ECO:0007669"/>
    <property type="project" value="UniProtKB-UniRule"/>
</dbReference>
<feature type="binding site" evidence="10">
    <location>
        <position position="439"/>
    </location>
    <ligand>
        <name>L-glutamate</name>
        <dbReference type="ChEBI" id="CHEBI:29985"/>
    </ligand>
</feature>
<feature type="binding site" evidence="10">
    <location>
        <position position="112"/>
    </location>
    <ligand>
        <name>L-glutamate</name>
        <dbReference type="ChEBI" id="CHEBI:29985"/>
    </ligand>
</feature>
<dbReference type="SUPFAM" id="SSF56235">
    <property type="entry name" value="N-terminal nucleophile aminohydrolases (Ntn hydrolases)"/>
    <property type="match status" value="1"/>
</dbReference>
<keyword evidence="13" id="KW-0732">Signal</keyword>
<evidence type="ECO:0000256" key="8">
    <source>
        <dbReference type="ARBA" id="ARBA00047417"/>
    </source>
</evidence>
<evidence type="ECO:0000256" key="11">
    <source>
        <dbReference type="RuleBase" id="RU368036"/>
    </source>
</evidence>
<dbReference type="EC" id="3.4.19.13" evidence="11"/>
<feature type="signal peptide" evidence="13">
    <location>
        <begin position="1"/>
        <end position="23"/>
    </location>
</feature>
<evidence type="ECO:0000256" key="2">
    <source>
        <dbReference type="ARBA" id="ARBA00001089"/>
    </source>
</evidence>
<evidence type="ECO:0000256" key="7">
    <source>
        <dbReference type="ARBA" id="ARBA00023315"/>
    </source>
</evidence>
<evidence type="ECO:0000313" key="14">
    <source>
        <dbReference type="EMBL" id="TCJ83245.1"/>
    </source>
</evidence>
<dbReference type="GO" id="GO:0103068">
    <property type="term" value="F:leukotriene C4 gamma-glutamyl transferase activity"/>
    <property type="evidence" value="ECO:0007669"/>
    <property type="project" value="UniProtKB-EC"/>
</dbReference>
<feature type="active site" description="Nucleophile" evidence="9">
    <location>
        <position position="399"/>
    </location>
</feature>
<dbReference type="Gene3D" id="1.10.246.130">
    <property type="match status" value="1"/>
</dbReference>
<dbReference type="Pfam" id="PF01019">
    <property type="entry name" value="G_glu_transpept"/>
    <property type="match status" value="1"/>
</dbReference>
<comment type="catalytic activity">
    <reaction evidence="1 11">
        <text>an S-substituted glutathione + H2O = an S-substituted L-cysteinylglycine + L-glutamate</text>
        <dbReference type="Rhea" id="RHEA:59468"/>
        <dbReference type="ChEBI" id="CHEBI:15377"/>
        <dbReference type="ChEBI" id="CHEBI:29985"/>
        <dbReference type="ChEBI" id="CHEBI:90779"/>
        <dbReference type="ChEBI" id="CHEBI:143103"/>
        <dbReference type="EC" id="3.4.19.13"/>
    </reaction>
</comment>
<keyword evidence="11" id="KW-0317">Glutathione biosynthesis</keyword>
<proteinExistence type="inferred from homology"/>
<comment type="similarity">
    <text evidence="3 11">Belongs to the gamma-glutamyltransferase family.</text>
</comment>
<evidence type="ECO:0000256" key="13">
    <source>
        <dbReference type="SAM" id="SignalP"/>
    </source>
</evidence>
<feature type="binding site" evidence="10">
    <location>
        <begin position="463"/>
        <end position="464"/>
    </location>
    <ligand>
        <name>L-glutamate</name>
        <dbReference type="ChEBI" id="CHEBI:29985"/>
    </ligand>
</feature>
<comment type="caution">
    <text evidence="14">The sequence shown here is derived from an EMBL/GenBank/DDBJ whole genome shotgun (WGS) entry which is preliminary data.</text>
</comment>
<keyword evidence="5 11" id="KW-0378">Hydrolase</keyword>
<protein>
    <recommendedName>
        <fullName evidence="11">Glutathione hydrolase proenzyme</fullName>
        <ecNumber evidence="11">2.3.2.2</ecNumber>
        <ecNumber evidence="11">3.4.19.13</ecNumber>
    </recommendedName>
    <component>
        <recommendedName>
            <fullName evidence="11">Glutathione hydrolase large chain</fullName>
        </recommendedName>
    </component>
    <component>
        <recommendedName>
            <fullName evidence="11">Glutathione hydrolase small chain</fullName>
        </recommendedName>
    </component>
</protein>
<dbReference type="RefSeq" id="WP_131907720.1">
    <property type="nucleotide sequence ID" value="NZ_BAAAFU010000007.1"/>
</dbReference>
<comment type="PTM">
    <text evidence="11">Cleaved by autocatalysis into a large and a small subunit.</text>
</comment>
<evidence type="ECO:0000256" key="12">
    <source>
        <dbReference type="SAM" id="MobiDB-lite"/>
    </source>
</evidence>
<accession>A0A4V2P7V4</accession>
<dbReference type="Gene3D" id="3.60.20.40">
    <property type="match status" value="1"/>
</dbReference>
<dbReference type="InterPro" id="IPR043137">
    <property type="entry name" value="GGT_ssub_C"/>
</dbReference>
<dbReference type="Proteomes" id="UP000294887">
    <property type="component" value="Unassembled WGS sequence"/>
</dbReference>
<feature type="region of interest" description="Disordered" evidence="12">
    <location>
        <begin position="372"/>
        <end position="400"/>
    </location>
</feature>
<evidence type="ECO:0000313" key="15">
    <source>
        <dbReference type="Proteomes" id="UP000294887"/>
    </source>
</evidence>
<dbReference type="GO" id="GO:0036374">
    <property type="term" value="F:glutathione hydrolase activity"/>
    <property type="evidence" value="ECO:0007669"/>
    <property type="project" value="UniProtKB-UniRule"/>
</dbReference>
<dbReference type="PRINTS" id="PR01210">
    <property type="entry name" value="GGTRANSPTASE"/>
</dbReference>
<comment type="catalytic activity">
    <reaction evidence="2 11">
        <text>glutathione + H2O = L-cysteinylglycine + L-glutamate</text>
        <dbReference type="Rhea" id="RHEA:28807"/>
        <dbReference type="ChEBI" id="CHEBI:15377"/>
        <dbReference type="ChEBI" id="CHEBI:29985"/>
        <dbReference type="ChEBI" id="CHEBI:57925"/>
        <dbReference type="ChEBI" id="CHEBI:61694"/>
        <dbReference type="EC" id="3.4.19.13"/>
    </reaction>
</comment>